<proteinExistence type="predicted"/>
<evidence type="ECO:0000313" key="5">
    <source>
        <dbReference type="Proteomes" id="UP000009170"/>
    </source>
</evidence>
<dbReference type="OrthoDB" id="10616372at2759"/>
<feature type="compositionally biased region" description="Low complexity" evidence="2">
    <location>
        <begin position="1"/>
        <end position="11"/>
    </location>
</feature>
<dbReference type="RefSeq" id="XP_022838858.1">
    <property type="nucleotide sequence ID" value="XM_022984607.1"/>
</dbReference>
<feature type="coiled-coil region" evidence="1">
    <location>
        <begin position="503"/>
        <end position="530"/>
    </location>
</feature>
<dbReference type="AlphaFoldDB" id="A0A090M4Y4"/>
<comment type="caution">
    <text evidence="4">The sequence shown here is derived from an EMBL/GenBank/DDBJ whole genome shotgun (WGS) entry which is preliminary data.</text>
</comment>
<dbReference type="KEGG" id="ota:OT_ostta04g04850"/>
<dbReference type="GeneID" id="9833228"/>
<feature type="compositionally biased region" description="Polar residues" evidence="2">
    <location>
        <begin position="314"/>
        <end position="324"/>
    </location>
</feature>
<dbReference type="EMBL" id="CAID01000004">
    <property type="protein sequence ID" value="CEF97737.1"/>
    <property type="molecule type" value="Genomic_DNA"/>
</dbReference>
<keyword evidence="3" id="KW-0472">Membrane</keyword>
<evidence type="ECO:0000256" key="3">
    <source>
        <dbReference type="SAM" id="Phobius"/>
    </source>
</evidence>
<feature type="region of interest" description="Disordered" evidence="2">
    <location>
        <begin position="307"/>
        <end position="340"/>
    </location>
</feature>
<protein>
    <submittedName>
        <fullName evidence="4">Unnamed product</fullName>
    </submittedName>
</protein>
<dbReference type="InParanoid" id="A0A090M4Y4"/>
<reference evidence="5" key="1">
    <citation type="journal article" date="2006" name="Proc. Natl. Acad. Sci. U.S.A.">
        <title>Genome analysis of the smallest free-living eukaryote Ostreococcus tauri unveils many unique features.</title>
        <authorList>
            <person name="Derelle E."/>
            <person name="Ferraz C."/>
            <person name="Rombauts S."/>
            <person name="Rouze P."/>
            <person name="Worden A.Z."/>
            <person name="Robbens S."/>
            <person name="Partensky F."/>
            <person name="Degroeve S."/>
            <person name="Echeynie S."/>
            <person name="Cooke R."/>
            <person name="Saeys Y."/>
            <person name="Wuyts J."/>
            <person name="Jabbari K."/>
            <person name="Bowler C."/>
            <person name="Panaud O."/>
            <person name="Piegu B."/>
            <person name="Ball S.G."/>
            <person name="Ral J.-P."/>
            <person name="Bouget F.-Y."/>
            <person name="Piganeau G."/>
            <person name="De Baets B."/>
            <person name="Picard A."/>
            <person name="Delseny M."/>
            <person name="Demaille J."/>
            <person name="Van de Peer Y."/>
            <person name="Moreau H."/>
        </authorList>
    </citation>
    <scope>NUCLEOTIDE SEQUENCE [LARGE SCALE GENOMIC DNA]</scope>
    <source>
        <strain evidence="5">OTTH 0595 / CCAP 157/2 / RCC745</strain>
    </source>
</reference>
<name>A0A090M4Y4_OSTTA</name>
<accession>A0A090M4Y4</accession>
<feature type="compositionally biased region" description="Basic residues" evidence="2">
    <location>
        <begin position="229"/>
        <end position="247"/>
    </location>
</feature>
<feature type="compositionally biased region" description="Polar residues" evidence="2">
    <location>
        <begin position="211"/>
        <end position="227"/>
    </location>
</feature>
<keyword evidence="5" id="KW-1185">Reference proteome</keyword>
<feature type="region of interest" description="Disordered" evidence="2">
    <location>
        <begin position="164"/>
        <end position="280"/>
    </location>
</feature>
<gene>
    <name evidence="4" type="ORF">OT_ostta04g04850</name>
</gene>
<keyword evidence="3" id="KW-0812">Transmembrane</keyword>
<keyword evidence="1" id="KW-0175">Coiled coil</keyword>
<reference evidence="4 5" key="2">
    <citation type="journal article" date="2014" name="BMC Genomics">
        <title>An improved genome of the model marine alga Ostreococcus tauri unfolds by assessing Illumina de novo assemblies.</title>
        <authorList>
            <person name="Blanc-Mathieu R."/>
            <person name="Verhelst B."/>
            <person name="Derelle E."/>
            <person name="Rombauts S."/>
            <person name="Bouget F.Y."/>
            <person name="Carre I."/>
            <person name="Chateau A."/>
            <person name="Eyre-Walker A."/>
            <person name="Grimsley N."/>
            <person name="Moreau H."/>
            <person name="Piegu B."/>
            <person name="Rivals E."/>
            <person name="Schackwitz W."/>
            <person name="Van de Peer Y."/>
            <person name="Piganeau G."/>
        </authorList>
    </citation>
    <scope>NUCLEOTIDE SEQUENCE [LARGE SCALE GENOMIC DNA]</scope>
    <source>
        <strain evidence="5">OTTH 0595 / CCAP 157/2 / RCC745</strain>
    </source>
</reference>
<sequence length="686" mass="76112">MDDALDGLVDADGPRRRRERRRRSSLVAALGLSLGLASALVVVRGGGVARVDGVGATTDGFAATVAAVRDDEGAMDARAVVPVIHAGRARMIGEAIRRRESGAPRETFAATATGERAFDRSIMEWVREEEDAREMVGGENTVGVARTAALGWSWASFVPTLARAGERAEEEEGVDDSLKGLDEDQYDEQSVAKAEENGELARAEDSIEGVNASTIEPSDEANPQPQTKPRQRASRRQQRAKRRNHKQKSNERDLTTPKTTEEDDDFVSESPADVRNTTQQVRLGKPQTFLERLALVMKFTRVKARKAARKDTTRVTTGDESTMPKSKRKLNVNVPPSPGQRVVSSIEKARRDLLRNPFFAADFGEHVFDNLEKTDKEIVKPTLSQAAVLKGLAAFRTRYRMGADDVSEDDDDSVLANLGVAPKTCKIVYFYHIPRTGGGSLLAHMAQNGVDIQRFERSKYAQEGSELEMYQQLDEDEHWKRVVKAALRPGSHVIAHHVGRSGILDMEVKLQQLRKDAQNAQCQLRTLTVLREPTQRDMSAVAHNSNTTASVMDLNGQVRFLLVNAGNERSRRWPKVLTSENANLPDLLGDAKGILSRNFDWMFAQSDLPSVRRQIDRFYSIQSPPGRTFTDNLDSTLEMTHVHQSDYDVASADGLGAVRHKHDTAQESGWLDDKLYRWVHDGARSG</sequence>
<keyword evidence="3" id="KW-1133">Transmembrane helix</keyword>
<feature type="compositionally biased region" description="Basic and acidic residues" evidence="2">
    <location>
        <begin position="193"/>
        <end position="205"/>
    </location>
</feature>
<evidence type="ECO:0000256" key="2">
    <source>
        <dbReference type="SAM" id="MobiDB-lite"/>
    </source>
</evidence>
<evidence type="ECO:0000313" key="4">
    <source>
        <dbReference type="EMBL" id="CEF97737.1"/>
    </source>
</evidence>
<dbReference type="Proteomes" id="UP000009170">
    <property type="component" value="Unassembled WGS sequence"/>
</dbReference>
<feature type="region of interest" description="Disordered" evidence="2">
    <location>
        <begin position="1"/>
        <end position="22"/>
    </location>
</feature>
<evidence type="ECO:0000256" key="1">
    <source>
        <dbReference type="SAM" id="Coils"/>
    </source>
</evidence>
<organism evidence="4 5">
    <name type="scientific">Ostreococcus tauri</name>
    <name type="common">Marine green alga</name>
    <dbReference type="NCBI Taxonomy" id="70448"/>
    <lineage>
        <taxon>Eukaryota</taxon>
        <taxon>Viridiplantae</taxon>
        <taxon>Chlorophyta</taxon>
        <taxon>Mamiellophyceae</taxon>
        <taxon>Mamiellales</taxon>
        <taxon>Bathycoccaceae</taxon>
        <taxon>Ostreococcus</taxon>
    </lineage>
</organism>
<feature type="transmembrane region" description="Helical" evidence="3">
    <location>
        <begin position="25"/>
        <end position="43"/>
    </location>
</feature>